<dbReference type="PRINTS" id="PR00404">
    <property type="entry name" value="MADSDOMAIN"/>
</dbReference>
<dbReference type="EnsemblPlants" id="Zm00001eb414410_T001">
    <property type="protein sequence ID" value="Zm00001eb414410_P001"/>
    <property type="gene ID" value="Zm00001eb414410"/>
</dbReference>
<dbReference type="ExpressionAtlas" id="K7TQ96">
    <property type="expression patterns" value="baseline"/>
</dbReference>
<dbReference type="EMBL" id="KJ727712">
    <property type="protein sequence ID" value="AIB05203.1"/>
    <property type="molecule type" value="Genomic_DNA"/>
</dbReference>
<evidence type="ECO:0000259" key="6">
    <source>
        <dbReference type="PROSITE" id="PS50066"/>
    </source>
</evidence>
<evidence type="ECO:0000313" key="9">
    <source>
        <dbReference type="EnsemblPlants" id="Zm00001eb414410_P001"/>
    </source>
</evidence>
<sequence length="252" mass="27809">MVKVVKSTKGRQRIEMKCIQGEEARQVCFSKRRPSLFKKASELSTLCGAEVAVVTFSPGGKCFSFGHPSTSSVTDRFLAVHTLDDGRAMASGSHGSRRGLTDTSHAMNQQLMELQRFMETEKRRKERAMEAMVRESGGPVMQLLSANVGALGIRELEELRKELCMVENMVKERAREVLRDAMQTRRLPPQSHVHMALPSQVPFGGQRAGTMYANFSSLSNNGPREGLHVNSMLHGFGLGGLGDYYLNGQFGG</sequence>
<protein>
    <submittedName>
        <fullName evidence="7">MADS transcription factor</fullName>
    </submittedName>
    <submittedName>
        <fullName evidence="8">Putative MADS-box transcription factor family protein</fullName>
    </submittedName>
</protein>
<evidence type="ECO:0000256" key="2">
    <source>
        <dbReference type="ARBA" id="ARBA00023015"/>
    </source>
</evidence>
<comment type="subcellular location">
    <subcellularLocation>
        <location evidence="1">Nucleus</location>
    </subcellularLocation>
</comment>
<evidence type="ECO:0000256" key="4">
    <source>
        <dbReference type="ARBA" id="ARBA00023163"/>
    </source>
</evidence>
<keyword evidence="3" id="KW-0238">DNA-binding</keyword>
<dbReference type="GO" id="GO:0000978">
    <property type="term" value="F:RNA polymerase II cis-regulatory region sequence-specific DNA binding"/>
    <property type="evidence" value="ECO:0000318"/>
    <property type="project" value="GO_Central"/>
</dbReference>
<dbReference type="FunCoup" id="K7TQ96">
    <property type="interactions" value="32"/>
</dbReference>
<keyword evidence="2" id="KW-0805">Transcription regulation</keyword>
<keyword evidence="10" id="KW-1185">Reference proteome</keyword>
<dbReference type="STRING" id="4577.K7TQ96"/>
<gene>
    <name evidence="7" type="primary">MADS33</name>
    <name evidence="8" type="ORF">ZEAMMB73_Zm00001d024389</name>
</gene>
<dbReference type="SUPFAM" id="SSF55455">
    <property type="entry name" value="SRF-like"/>
    <property type="match status" value="1"/>
</dbReference>
<evidence type="ECO:0000313" key="8">
    <source>
        <dbReference type="EMBL" id="AQK41102.1"/>
    </source>
</evidence>
<dbReference type="GO" id="GO:0005634">
    <property type="term" value="C:nucleus"/>
    <property type="evidence" value="ECO:0007669"/>
    <property type="project" value="UniProtKB-SubCell"/>
</dbReference>
<dbReference type="GO" id="GO:0046983">
    <property type="term" value="F:protein dimerization activity"/>
    <property type="evidence" value="ECO:0007669"/>
    <property type="project" value="InterPro"/>
</dbReference>
<name>K7TQ96_MAIZE</name>
<dbReference type="AlphaFoldDB" id="K7TQ96"/>
<keyword evidence="5" id="KW-0539">Nucleus</keyword>
<evidence type="ECO:0000256" key="5">
    <source>
        <dbReference type="ARBA" id="ARBA00023242"/>
    </source>
</evidence>
<dbReference type="InterPro" id="IPR002100">
    <property type="entry name" value="TF_MADSbox"/>
</dbReference>
<dbReference type="SMART" id="SM00432">
    <property type="entry name" value="MADS"/>
    <property type="match status" value="1"/>
</dbReference>
<reference evidence="8" key="3">
    <citation type="submission" date="2015-12" db="EMBL/GenBank/DDBJ databases">
        <title>Update maize B73 reference genome by single molecule sequencing technologies.</title>
        <authorList>
            <consortium name="Maize Genome Sequencing Project"/>
            <person name="Ware D."/>
        </authorList>
    </citation>
    <scope>NUCLEOTIDE SEQUENCE</scope>
    <source>
        <tissue evidence="8">Seedling</tissue>
    </source>
</reference>
<dbReference type="InterPro" id="IPR036879">
    <property type="entry name" value="TF_MADSbox_sf"/>
</dbReference>
<dbReference type="Gramene" id="Zm00001eb414410_T001">
    <property type="protein sequence ID" value="Zm00001eb414410_P001"/>
    <property type="gene ID" value="Zm00001eb414410"/>
</dbReference>
<dbReference type="Pfam" id="PF00319">
    <property type="entry name" value="SRF-TF"/>
    <property type="match status" value="1"/>
</dbReference>
<dbReference type="PANTHER" id="PTHR11945">
    <property type="entry name" value="MADS BOX PROTEIN"/>
    <property type="match status" value="1"/>
</dbReference>
<reference evidence="9" key="4">
    <citation type="submission" date="2019-07" db="EMBL/GenBank/DDBJ databases">
        <authorList>
            <person name="Seetharam A."/>
            <person name="Woodhouse M."/>
            <person name="Cannon E."/>
        </authorList>
    </citation>
    <scope>NUCLEOTIDE SEQUENCE [LARGE SCALE GENOMIC DNA]</scope>
    <source>
        <strain evidence="9">cv. B73</strain>
    </source>
</reference>
<dbReference type="GO" id="GO:0000981">
    <property type="term" value="F:DNA-binding transcription factor activity, RNA polymerase II-specific"/>
    <property type="evidence" value="ECO:0000318"/>
    <property type="project" value="GO_Central"/>
</dbReference>
<feature type="domain" description="MADS-box" evidence="6">
    <location>
        <begin position="9"/>
        <end position="69"/>
    </location>
</feature>
<evidence type="ECO:0000256" key="1">
    <source>
        <dbReference type="ARBA" id="ARBA00004123"/>
    </source>
</evidence>
<dbReference type="eggNOG" id="KOG0014">
    <property type="taxonomic scope" value="Eukaryota"/>
</dbReference>
<reference evidence="10" key="1">
    <citation type="journal article" date="2009" name="Science">
        <title>The B73 maize genome: complexity, diversity, and dynamics.</title>
        <authorList>
            <person name="Schnable P.S."/>
            <person name="Ware D."/>
            <person name="Fulton R.S."/>
            <person name="Stein J.C."/>
            <person name="Wei F."/>
            <person name="Pasternak S."/>
            <person name="Liang C."/>
            <person name="Zhang J."/>
            <person name="Fulton L."/>
            <person name="Graves T.A."/>
            <person name="Minx P."/>
            <person name="Reily A.D."/>
            <person name="Courtney L."/>
            <person name="Kruchowski S.S."/>
            <person name="Tomlinson C."/>
            <person name="Strong C."/>
            <person name="Delehaunty K."/>
            <person name="Fronick C."/>
            <person name="Courtney B."/>
            <person name="Rock S.M."/>
            <person name="Belter E."/>
            <person name="Du F."/>
            <person name="Kim K."/>
            <person name="Abbott R.M."/>
            <person name="Cotton M."/>
            <person name="Levy A."/>
            <person name="Marchetto P."/>
            <person name="Ochoa K."/>
            <person name="Jackson S.M."/>
            <person name="Gillam B."/>
            <person name="Chen W."/>
            <person name="Yan L."/>
            <person name="Higginbotham J."/>
            <person name="Cardenas M."/>
            <person name="Waligorski J."/>
            <person name="Applebaum E."/>
            <person name="Phelps L."/>
            <person name="Falcone J."/>
            <person name="Kanchi K."/>
            <person name="Thane T."/>
            <person name="Scimone A."/>
            <person name="Thane N."/>
            <person name="Henke J."/>
            <person name="Wang T."/>
            <person name="Ruppert J."/>
            <person name="Shah N."/>
            <person name="Rotter K."/>
            <person name="Hodges J."/>
            <person name="Ingenthron E."/>
            <person name="Cordes M."/>
            <person name="Kohlberg S."/>
            <person name="Sgro J."/>
            <person name="Delgado B."/>
            <person name="Mead K."/>
            <person name="Chinwalla A."/>
            <person name="Leonard S."/>
            <person name="Crouse K."/>
            <person name="Collura K."/>
            <person name="Kudrna D."/>
            <person name="Currie J."/>
            <person name="He R."/>
            <person name="Angelova A."/>
            <person name="Rajasekar S."/>
            <person name="Mueller T."/>
            <person name="Lomeli R."/>
            <person name="Scara G."/>
            <person name="Ko A."/>
            <person name="Delaney K."/>
            <person name="Wissotski M."/>
            <person name="Lopez G."/>
            <person name="Campos D."/>
            <person name="Braidotti M."/>
            <person name="Ashley E."/>
            <person name="Golser W."/>
            <person name="Kim H."/>
            <person name="Lee S."/>
            <person name="Lin J."/>
            <person name="Dujmic Z."/>
            <person name="Kim W."/>
            <person name="Talag J."/>
            <person name="Zuccolo A."/>
            <person name="Fan C."/>
            <person name="Sebastian A."/>
            <person name="Kramer M."/>
            <person name="Spiegel L."/>
            <person name="Nascimento L."/>
            <person name="Zutavern T."/>
            <person name="Miller B."/>
            <person name="Ambroise C."/>
            <person name="Muller S."/>
            <person name="Spooner W."/>
            <person name="Narechania A."/>
            <person name="Ren L."/>
            <person name="Wei S."/>
            <person name="Kumari S."/>
            <person name="Faga B."/>
            <person name="Levy M.J."/>
            <person name="McMahan L."/>
            <person name="Van Buren P."/>
            <person name="Vaughn M.W."/>
            <person name="Ying K."/>
            <person name="Yeh C.-T."/>
            <person name="Emrich S.J."/>
            <person name="Jia Y."/>
            <person name="Kalyanaraman A."/>
            <person name="Hsia A.-P."/>
            <person name="Barbazuk W.B."/>
            <person name="Baucom R.S."/>
            <person name="Brutnell T.P."/>
            <person name="Carpita N.C."/>
            <person name="Chaparro C."/>
            <person name="Chia J.-M."/>
            <person name="Deragon J.-M."/>
            <person name="Estill J.C."/>
            <person name="Fu Y."/>
            <person name="Jeddeloh J.A."/>
            <person name="Han Y."/>
            <person name="Lee H."/>
            <person name="Li P."/>
            <person name="Lisch D.R."/>
            <person name="Liu S."/>
            <person name="Liu Z."/>
            <person name="Nagel D.H."/>
            <person name="McCann M.C."/>
            <person name="SanMiguel P."/>
            <person name="Myers A.M."/>
            <person name="Nettleton D."/>
            <person name="Nguyen J."/>
            <person name="Penning B.W."/>
            <person name="Ponnala L."/>
            <person name="Schneider K.L."/>
            <person name="Schwartz D.C."/>
            <person name="Sharma A."/>
            <person name="Soderlund C."/>
            <person name="Springer N.M."/>
            <person name="Sun Q."/>
            <person name="Wang H."/>
            <person name="Waterman M."/>
            <person name="Westerman R."/>
            <person name="Wolfgruber T.K."/>
            <person name="Yang L."/>
            <person name="Yu Y."/>
            <person name="Zhang L."/>
            <person name="Zhou S."/>
            <person name="Zhu Q."/>
            <person name="Bennetzen J.L."/>
            <person name="Dawe R.K."/>
            <person name="Jiang J."/>
            <person name="Jiang N."/>
            <person name="Presting G.G."/>
            <person name="Wessler S.R."/>
            <person name="Aluru S."/>
            <person name="Martienssen R.A."/>
            <person name="Clifton S.W."/>
            <person name="McCombie W.R."/>
            <person name="Wing R.A."/>
            <person name="Wilson R.K."/>
        </authorList>
    </citation>
    <scope>NUCLEOTIDE SEQUENCE [LARGE SCALE GENOMIC DNA]</scope>
    <source>
        <strain evidence="10">cv. B73</strain>
    </source>
</reference>
<dbReference type="Proteomes" id="UP000007305">
    <property type="component" value="Chromosome 10"/>
</dbReference>
<reference evidence="7" key="2">
    <citation type="submission" date="2014-04" db="EMBL/GenBank/DDBJ databases">
        <title>The Maize TFome - Development of a transcription factor open reading frame collection for functional genomics.</title>
        <authorList>
            <person name="Burdo B."/>
            <person name="Gray J."/>
            <person name="Goetting-Minesky M.P."/>
            <person name="Wittler B."/>
            <person name="Hunt M."/>
            <person name="Li T."/>
            <person name="Velliquette D."/>
            <person name="Thomas J."/>
            <person name="Gentzel I."/>
            <person name="Dos Santos Brito M."/>
            <person name="Mejia-Guerra M.K."/>
            <person name="Connolly L.N."/>
            <person name="Qaisi D."/>
            <person name="Li W."/>
            <person name="Casas M.I."/>
            <person name="Doseff A.I."/>
            <person name="Grotewold E."/>
        </authorList>
    </citation>
    <scope>NUCLEOTIDE SEQUENCE</scope>
</reference>
<evidence type="ECO:0000313" key="7">
    <source>
        <dbReference type="EMBL" id="AIB05203.1"/>
    </source>
</evidence>
<dbReference type="EMBL" id="CM000786">
    <property type="protein sequence ID" value="AQK41102.1"/>
    <property type="molecule type" value="Genomic_DNA"/>
</dbReference>
<organism evidence="8">
    <name type="scientific">Zea mays</name>
    <name type="common">Maize</name>
    <dbReference type="NCBI Taxonomy" id="4577"/>
    <lineage>
        <taxon>Eukaryota</taxon>
        <taxon>Viridiplantae</taxon>
        <taxon>Streptophyta</taxon>
        <taxon>Embryophyta</taxon>
        <taxon>Tracheophyta</taxon>
        <taxon>Spermatophyta</taxon>
        <taxon>Magnoliopsida</taxon>
        <taxon>Liliopsida</taxon>
        <taxon>Poales</taxon>
        <taxon>Poaceae</taxon>
        <taxon>PACMAD clade</taxon>
        <taxon>Panicoideae</taxon>
        <taxon>Andropogonodae</taxon>
        <taxon>Andropogoneae</taxon>
        <taxon>Tripsacinae</taxon>
        <taxon>Zea</taxon>
    </lineage>
</organism>
<reference evidence="9" key="5">
    <citation type="submission" date="2021-05" db="UniProtKB">
        <authorList>
            <consortium name="EnsemblPlants"/>
        </authorList>
    </citation>
    <scope>IDENTIFICATION</scope>
    <source>
        <strain evidence="9">cv. B73</strain>
    </source>
</reference>
<dbReference type="PROSITE" id="PS50066">
    <property type="entry name" value="MADS_BOX_2"/>
    <property type="match status" value="1"/>
</dbReference>
<dbReference type="Gene3D" id="3.40.1810.10">
    <property type="entry name" value="Transcription factor, MADS-box"/>
    <property type="match status" value="1"/>
</dbReference>
<dbReference type="FunFam" id="3.40.1810.10:FF:000006">
    <property type="entry name" value="Agamous-like MADS-box protein AGL62"/>
    <property type="match status" value="1"/>
</dbReference>
<dbReference type="SMR" id="K7TQ96"/>
<dbReference type="PaxDb" id="4577-GRMZM2G459864_P01"/>
<keyword evidence="4" id="KW-0804">Transcription</keyword>
<dbReference type="HOGENOM" id="CLU_053053_5_6_1"/>
<dbReference type="GO" id="GO:0006357">
    <property type="term" value="P:regulation of transcription by RNA polymerase II"/>
    <property type="evidence" value="ECO:0000318"/>
    <property type="project" value="GO_Central"/>
</dbReference>
<accession>K7TQ96</accession>
<evidence type="ECO:0000256" key="3">
    <source>
        <dbReference type="ARBA" id="ARBA00023125"/>
    </source>
</evidence>
<evidence type="ECO:0000313" key="10">
    <source>
        <dbReference type="Proteomes" id="UP000007305"/>
    </source>
</evidence>
<dbReference type="OMA" id="TNTTHEL"/>
<dbReference type="PANTHER" id="PTHR11945:SF776">
    <property type="entry name" value="AGAMOUS-LIKE 50-RELATED"/>
    <property type="match status" value="1"/>
</dbReference>
<proteinExistence type="predicted"/>